<dbReference type="GO" id="GO:0051865">
    <property type="term" value="P:protein autoubiquitination"/>
    <property type="evidence" value="ECO:0007669"/>
    <property type="project" value="EnsemblFungi"/>
</dbReference>
<dbReference type="GO" id="GO:0005524">
    <property type="term" value="F:ATP binding"/>
    <property type="evidence" value="ECO:0007669"/>
    <property type="project" value="UniProtKB-UniRule"/>
</dbReference>
<dbReference type="PROSITE" id="PS00183">
    <property type="entry name" value="UBC_1"/>
    <property type="match status" value="1"/>
</dbReference>
<dbReference type="RefSeq" id="XP_003956327.1">
    <property type="nucleotide sequence ID" value="XM_003956278.1"/>
</dbReference>
<keyword evidence="10" id="KW-1185">Reference proteome</keyword>
<dbReference type="InterPro" id="IPR023313">
    <property type="entry name" value="UBQ-conjugating_AS"/>
</dbReference>
<dbReference type="Pfam" id="PF00179">
    <property type="entry name" value="UQ_con"/>
    <property type="match status" value="1"/>
</dbReference>
<name>H2AS42_KAZAF</name>
<feature type="active site" description="Glycyl thioester intermediate" evidence="6">
    <location>
        <position position="88"/>
    </location>
</feature>
<evidence type="ECO:0000256" key="5">
    <source>
        <dbReference type="ARBA" id="ARBA00043952"/>
    </source>
</evidence>
<organism evidence="9 10">
    <name type="scientific">Kazachstania africana (strain ATCC 22294 / BCRC 22015 / CBS 2517 / CECT 1963 / NBRC 1671 / NRRL Y-8276)</name>
    <name type="common">Yeast</name>
    <name type="synonym">Kluyveromyces africanus</name>
    <dbReference type="NCBI Taxonomy" id="1071382"/>
    <lineage>
        <taxon>Eukaryota</taxon>
        <taxon>Fungi</taxon>
        <taxon>Dikarya</taxon>
        <taxon>Ascomycota</taxon>
        <taxon>Saccharomycotina</taxon>
        <taxon>Saccharomycetes</taxon>
        <taxon>Saccharomycetales</taxon>
        <taxon>Saccharomycetaceae</taxon>
        <taxon>Kazachstania</taxon>
    </lineage>
</organism>
<dbReference type="GeneID" id="13885111"/>
<dbReference type="STRING" id="1071382.H2AS42"/>
<evidence type="ECO:0000256" key="3">
    <source>
        <dbReference type="ARBA" id="ARBA00022786"/>
    </source>
</evidence>
<dbReference type="InParanoid" id="H2AS42"/>
<dbReference type="HOGENOM" id="CLU_030988_13_0_1"/>
<feature type="domain" description="UBC core" evidence="8">
    <location>
        <begin position="1"/>
        <end position="151"/>
    </location>
</feature>
<keyword evidence="1" id="KW-0808">Transferase</keyword>
<evidence type="ECO:0000256" key="2">
    <source>
        <dbReference type="ARBA" id="ARBA00022741"/>
    </source>
</evidence>
<evidence type="ECO:0000256" key="4">
    <source>
        <dbReference type="ARBA" id="ARBA00022840"/>
    </source>
</evidence>
<dbReference type="OrthoDB" id="9973183at2759"/>
<keyword evidence="2 7" id="KW-0547">Nucleotide-binding</keyword>
<comment type="similarity">
    <text evidence="7">Belongs to the ubiquitin-conjugating enzyme family.</text>
</comment>
<reference evidence="9 10" key="1">
    <citation type="journal article" date="2011" name="Proc. Natl. Acad. Sci. U.S.A.">
        <title>Evolutionary erosion of yeast sex chromosomes by mating-type switching accidents.</title>
        <authorList>
            <person name="Gordon J.L."/>
            <person name="Armisen D."/>
            <person name="Proux-Wera E."/>
            <person name="Oheigeartaigh S.S."/>
            <person name="Byrne K.P."/>
            <person name="Wolfe K.H."/>
        </authorList>
    </citation>
    <scope>NUCLEOTIDE SEQUENCE [LARGE SCALE GENOMIC DNA]</scope>
    <source>
        <strain evidence="10">ATCC 22294 / BCRC 22015 / CBS 2517 / CECT 1963 / NBRC 1671 / NRRL Y-8276</strain>
    </source>
</reference>
<accession>H2AS42</accession>
<evidence type="ECO:0000313" key="10">
    <source>
        <dbReference type="Proteomes" id="UP000005220"/>
    </source>
</evidence>
<keyword evidence="3 7" id="KW-0833">Ubl conjugation pathway</keyword>
<dbReference type="Proteomes" id="UP000005220">
    <property type="component" value="Chromosome 3"/>
</dbReference>
<dbReference type="eggNOG" id="KOG0417">
    <property type="taxonomic scope" value="Eukaryota"/>
</dbReference>
<evidence type="ECO:0000256" key="1">
    <source>
        <dbReference type="ARBA" id="ARBA00022679"/>
    </source>
</evidence>
<dbReference type="SMART" id="SM00212">
    <property type="entry name" value="UBCc"/>
    <property type="match status" value="1"/>
</dbReference>
<dbReference type="InterPro" id="IPR000608">
    <property type="entry name" value="UBC"/>
</dbReference>
<dbReference type="GO" id="GO:0016562">
    <property type="term" value="P:protein import into peroxisome matrix, receptor recycling"/>
    <property type="evidence" value="ECO:0007669"/>
    <property type="project" value="EnsemblFungi"/>
</dbReference>
<dbReference type="GO" id="GO:0005777">
    <property type="term" value="C:peroxisome"/>
    <property type="evidence" value="ECO:0007669"/>
    <property type="project" value="EnsemblFungi"/>
</dbReference>
<proteinExistence type="inferred from homology"/>
<gene>
    <name evidence="9" type="primary">KAFR0C01990</name>
    <name evidence="9" type="ORF">KAFR_0C01990</name>
</gene>
<dbReference type="Gene3D" id="3.10.110.10">
    <property type="entry name" value="Ubiquitin Conjugating Enzyme"/>
    <property type="match status" value="1"/>
</dbReference>
<evidence type="ECO:0000256" key="6">
    <source>
        <dbReference type="PROSITE-ProRule" id="PRU10133"/>
    </source>
</evidence>
<evidence type="ECO:0000313" key="9">
    <source>
        <dbReference type="EMBL" id="CCF57192.1"/>
    </source>
</evidence>
<dbReference type="PANTHER" id="PTHR24067">
    <property type="entry name" value="UBIQUITIN-CONJUGATING ENZYME E2"/>
    <property type="match status" value="1"/>
</dbReference>
<evidence type="ECO:0000256" key="7">
    <source>
        <dbReference type="RuleBase" id="RU362109"/>
    </source>
</evidence>
<dbReference type="GO" id="GO:0006513">
    <property type="term" value="P:protein monoubiquitination"/>
    <property type="evidence" value="ECO:0007669"/>
    <property type="project" value="EnsemblFungi"/>
</dbReference>
<evidence type="ECO:0000259" key="8">
    <source>
        <dbReference type="PROSITE" id="PS50127"/>
    </source>
</evidence>
<keyword evidence="4 7" id="KW-0067">ATP-binding</keyword>
<dbReference type="KEGG" id="kaf:KAFR_0C01990"/>
<dbReference type="InterPro" id="IPR050113">
    <property type="entry name" value="Ub_conjugating_enzyme"/>
</dbReference>
<dbReference type="PROSITE" id="PS50127">
    <property type="entry name" value="UBC_2"/>
    <property type="match status" value="1"/>
</dbReference>
<dbReference type="AlphaFoldDB" id="H2AS42"/>
<dbReference type="FunCoup" id="H2AS42">
    <property type="interactions" value="97"/>
</dbReference>
<dbReference type="SUPFAM" id="SSF54495">
    <property type="entry name" value="UBC-like"/>
    <property type="match status" value="1"/>
</dbReference>
<protein>
    <recommendedName>
        <fullName evidence="8">UBC core domain-containing protein</fullName>
    </recommendedName>
</protein>
<dbReference type="InterPro" id="IPR016135">
    <property type="entry name" value="UBQ-conjugating_enzyme/RWD"/>
</dbReference>
<dbReference type="EMBL" id="HE650823">
    <property type="protein sequence ID" value="CCF57192.1"/>
    <property type="molecule type" value="Genomic_DNA"/>
</dbReference>
<sequence length="151" mass="17533">MESRILKEYKDSRSLQSQYILALDPISTDDLTHWECTIKGPLHSPFANHTFKLRIDIPQTYPLTTPICKFEPFAMPHPNVNFETGEICLDILDTNWSPVFNIQYIVEAIVWLLNEPNFKSPLNLDLANLLRFDDLKAYHDLISYHLNNSAK</sequence>
<comment type="pathway">
    <text evidence="5">Protein modification.</text>
</comment>
<dbReference type="GO" id="GO:0004842">
    <property type="term" value="F:ubiquitin-protein transferase activity"/>
    <property type="evidence" value="ECO:0007669"/>
    <property type="project" value="EnsemblFungi"/>
</dbReference>